<keyword evidence="1" id="KW-0812">Transmembrane</keyword>
<dbReference type="AlphaFoldDB" id="A0A411HL87"/>
<keyword evidence="1" id="KW-1133">Transmembrane helix</keyword>
<feature type="transmembrane region" description="Helical" evidence="1">
    <location>
        <begin position="116"/>
        <end position="135"/>
    </location>
</feature>
<evidence type="ECO:0000256" key="1">
    <source>
        <dbReference type="SAM" id="Phobius"/>
    </source>
</evidence>
<feature type="transmembrane region" description="Helical" evidence="1">
    <location>
        <begin position="239"/>
        <end position="261"/>
    </location>
</feature>
<accession>A0A411HL87</accession>
<feature type="transmembrane region" description="Helical" evidence="1">
    <location>
        <begin position="142"/>
        <end position="163"/>
    </location>
</feature>
<sequence length="584" mass="63990">MNLFLRLLISVLILCWLVPLFYGSAFFSTLPLRVIRDDANRYVIAKHPDLPLPDGLQVGDLLDLPRMSMADRVAAVQIANSPPGLAVNIAVLRDGQPSTITVTTTPDQTRGGTANIASGYPAILSLVALALITLWRGRDWTAWGLLLFAALTSIQNLVSNIPLDPITGFWLTIVATLLQVIAISGLYITGETLVGDGISARVRWRFRVLLIASCSVALVMIVVRRWVIFVDGNVAAVGWLGLTNLPLVIAVGLSVTVLAVGYRASAAAQKLRIRWVLFSTSLLLLTVCAQILFPQNGIGAAIVYGLLTALCMFGYLYAVLRHRLVDVSFIIDRTLVFGFTTALVVSVFALLEKIVESFALGKDASISLQAGVTLVIALVLNRVHHRVEHAVDRYVFRRQHFAIAALRGFTRECAFIEKYPRLLELSVERVQTAIGGTGVAIYDRRAESHDCEISCGSTTFPGTIENDDAALVAMRATQHHIETPYKSSVLDFEGYVFPITQRDRVIGVLMCGARHGEKLAPDELEALDLLAREIGRAIYDIRMREYERFLTSLAADRIANPGEQARRLAQSGHARLTGPDAAYF</sequence>
<feature type="transmembrane region" description="Helical" evidence="1">
    <location>
        <begin position="330"/>
        <end position="351"/>
    </location>
</feature>
<feature type="transmembrane region" description="Helical" evidence="1">
    <location>
        <begin position="366"/>
        <end position="383"/>
    </location>
</feature>
<protein>
    <submittedName>
        <fullName evidence="2">GAF domain-containing protein</fullName>
    </submittedName>
</protein>
<dbReference type="RefSeq" id="WP_129834091.1">
    <property type="nucleotide sequence ID" value="NZ_CP035704.1"/>
</dbReference>
<name>A0A411HL87_9GAMM</name>
<keyword evidence="3" id="KW-1185">Reference proteome</keyword>
<dbReference type="Gene3D" id="3.30.450.40">
    <property type="match status" value="1"/>
</dbReference>
<evidence type="ECO:0000313" key="2">
    <source>
        <dbReference type="EMBL" id="QBB71261.1"/>
    </source>
</evidence>
<dbReference type="SUPFAM" id="SSF55781">
    <property type="entry name" value="GAF domain-like"/>
    <property type="match status" value="1"/>
</dbReference>
<reference evidence="2 3" key="1">
    <citation type="submission" date="2019-01" db="EMBL/GenBank/DDBJ databases">
        <title>Pseudolysobacter antarctica gen. nov., sp. nov., isolated from Fildes Peninsula, Antarctica.</title>
        <authorList>
            <person name="Wei Z."/>
            <person name="Peng F."/>
        </authorList>
    </citation>
    <scope>NUCLEOTIDE SEQUENCE [LARGE SCALE GENOMIC DNA]</scope>
    <source>
        <strain evidence="2 3">AQ6-296</strain>
    </source>
</reference>
<dbReference type="OrthoDB" id="7595639at2"/>
<dbReference type="KEGG" id="xbc:ELE36_13360"/>
<gene>
    <name evidence="2" type="ORF">ELE36_13360</name>
</gene>
<keyword evidence="1" id="KW-0472">Membrane</keyword>
<dbReference type="Proteomes" id="UP000291562">
    <property type="component" value="Chromosome"/>
</dbReference>
<feature type="transmembrane region" description="Helical" evidence="1">
    <location>
        <begin position="208"/>
        <end position="227"/>
    </location>
</feature>
<dbReference type="InterPro" id="IPR029016">
    <property type="entry name" value="GAF-like_dom_sf"/>
</dbReference>
<organism evidence="2 3">
    <name type="scientific">Pseudolysobacter antarcticus</name>
    <dbReference type="NCBI Taxonomy" id="2511995"/>
    <lineage>
        <taxon>Bacteria</taxon>
        <taxon>Pseudomonadati</taxon>
        <taxon>Pseudomonadota</taxon>
        <taxon>Gammaproteobacteria</taxon>
        <taxon>Lysobacterales</taxon>
        <taxon>Rhodanobacteraceae</taxon>
        <taxon>Pseudolysobacter</taxon>
    </lineage>
</organism>
<feature type="transmembrane region" description="Helical" evidence="1">
    <location>
        <begin position="169"/>
        <end position="188"/>
    </location>
</feature>
<proteinExistence type="predicted"/>
<dbReference type="EMBL" id="CP035704">
    <property type="protein sequence ID" value="QBB71261.1"/>
    <property type="molecule type" value="Genomic_DNA"/>
</dbReference>
<feature type="transmembrane region" description="Helical" evidence="1">
    <location>
        <begin position="298"/>
        <end position="318"/>
    </location>
</feature>
<feature type="transmembrane region" description="Helical" evidence="1">
    <location>
        <begin position="273"/>
        <end position="292"/>
    </location>
</feature>
<evidence type="ECO:0000313" key="3">
    <source>
        <dbReference type="Proteomes" id="UP000291562"/>
    </source>
</evidence>